<reference evidence="3" key="1">
    <citation type="submission" date="2021-12" db="EMBL/GenBank/DDBJ databases">
        <title>Convergent genome expansion in fungi linked to evolution of root-endophyte symbiosis.</title>
        <authorList>
            <consortium name="DOE Joint Genome Institute"/>
            <person name="Ke Y.-H."/>
            <person name="Bonito G."/>
            <person name="Liao H.-L."/>
            <person name="Looney B."/>
            <person name="Rojas-Flechas A."/>
            <person name="Nash J."/>
            <person name="Hameed K."/>
            <person name="Schadt C."/>
            <person name="Martin F."/>
            <person name="Crous P.W."/>
            <person name="Miettinen O."/>
            <person name="Magnuson J.K."/>
            <person name="Labbe J."/>
            <person name="Jacobson D."/>
            <person name="Doktycz M.J."/>
            <person name="Veneault-Fourrey C."/>
            <person name="Kuo A."/>
            <person name="Mondo S."/>
            <person name="Calhoun S."/>
            <person name="Riley R."/>
            <person name="Ohm R."/>
            <person name="LaButti K."/>
            <person name="Andreopoulos B."/>
            <person name="Pangilinan J."/>
            <person name="Nolan M."/>
            <person name="Tritt A."/>
            <person name="Clum A."/>
            <person name="Lipzen A."/>
            <person name="Daum C."/>
            <person name="Barry K."/>
            <person name="Grigoriev I.V."/>
            <person name="Vilgalys R."/>
        </authorList>
    </citation>
    <scope>NUCLEOTIDE SEQUENCE</scope>
    <source>
        <strain evidence="3">PMI_201</strain>
    </source>
</reference>
<dbReference type="Proteomes" id="UP001201262">
    <property type="component" value="Unassembled WGS sequence"/>
</dbReference>
<dbReference type="AlphaFoldDB" id="A0AAD4Q1E8"/>
<evidence type="ECO:0000256" key="2">
    <source>
        <dbReference type="SAM" id="Phobius"/>
    </source>
</evidence>
<evidence type="ECO:0008006" key="5">
    <source>
        <dbReference type="Google" id="ProtNLM"/>
    </source>
</evidence>
<gene>
    <name evidence="3" type="ORF">BGW36DRAFT_426180</name>
</gene>
<dbReference type="RefSeq" id="XP_046072937.1">
    <property type="nucleotide sequence ID" value="XM_046220228.1"/>
</dbReference>
<name>A0AAD4Q1E8_9EURO</name>
<keyword evidence="2" id="KW-0472">Membrane</keyword>
<evidence type="ECO:0000313" key="3">
    <source>
        <dbReference type="EMBL" id="KAH8698473.1"/>
    </source>
</evidence>
<protein>
    <recommendedName>
        <fullName evidence="5">Mid2 domain-containing protein</fullName>
    </recommendedName>
</protein>
<evidence type="ECO:0000256" key="1">
    <source>
        <dbReference type="SAM" id="MobiDB-lite"/>
    </source>
</evidence>
<accession>A0AAD4Q1E8</accession>
<keyword evidence="2" id="KW-0812">Transmembrane</keyword>
<comment type="caution">
    <text evidence="3">The sequence shown here is derived from an EMBL/GenBank/DDBJ whole genome shotgun (WGS) entry which is preliminary data.</text>
</comment>
<feature type="region of interest" description="Disordered" evidence="1">
    <location>
        <begin position="134"/>
        <end position="156"/>
    </location>
</feature>
<dbReference type="EMBL" id="JAJTJA010000005">
    <property type="protein sequence ID" value="KAH8698473.1"/>
    <property type="molecule type" value="Genomic_DNA"/>
</dbReference>
<proteinExistence type="predicted"/>
<evidence type="ECO:0000313" key="4">
    <source>
        <dbReference type="Proteomes" id="UP001201262"/>
    </source>
</evidence>
<organism evidence="3 4">
    <name type="scientific">Talaromyces proteolyticus</name>
    <dbReference type="NCBI Taxonomy" id="1131652"/>
    <lineage>
        <taxon>Eukaryota</taxon>
        <taxon>Fungi</taxon>
        <taxon>Dikarya</taxon>
        <taxon>Ascomycota</taxon>
        <taxon>Pezizomycotina</taxon>
        <taxon>Eurotiomycetes</taxon>
        <taxon>Eurotiomycetidae</taxon>
        <taxon>Eurotiales</taxon>
        <taxon>Trichocomaceae</taxon>
        <taxon>Talaromyces</taxon>
        <taxon>Talaromyces sect. Bacilispori</taxon>
    </lineage>
</organism>
<sequence length="237" mass="25487">MEGVFSMCCATNRASPPGADATGIYNSSTRDICLSNGLCENVFHDTTTEAVESLYWRNSCSNESWEDGNCLNECMEEGASEMTPCDKEAGGNSTTWCCGHANTSCCESNPITLSPTLYRFSSTTSASASPFTVTVTSHPTSSQPAAQSSPVQTSSSGVSSGTKAAIALGVVLGAVVVLSLAGFFMLWMRIPKKPEYISPPVPLYKRHYQAKDIKHPQELSVYRAAHEMPVDQRPRGY</sequence>
<dbReference type="GeneID" id="70250515"/>
<feature type="transmembrane region" description="Helical" evidence="2">
    <location>
        <begin position="164"/>
        <end position="187"/>
    </location>
</feature>
<keyword evidence="2" id="KW-1133">Transmembrane helix</keyword>
<keyword evidence="4" id="KW-1185">Reference proteome</keyword>